<evidence type="ECO:0000256" key="4">
    <source>
        <dbReference type="ARBA" id="ARBA00022692"/>
    </source>
</evidence>
<evidence type="ECO:0000259" key="8">
    <source>
        <dbReference type="Pfam" id="PF09335"/>
    </source>
</evidence>
<sequence>MEEWIISFVEFLKQFGYLGIMIALTFEFVPAEIVLPLAGYWVFEGDMSYWLVVLAGTIGGTFGPLTLYALGRYGGRPFLVKYGKYMFIKEAQINKADAFFMKYGAIVAFTGRFVPGVRTLISIPCGMAKMNVWVFSIYTFIAMFPITALYVYLGVQLGPRWKDVGGLADQYLLPTAIILVVLIVLYVMWNKRAVIFKRTTK</sequence>
<dbReference type="GO" id="GO:0005886">
    <property type="term" value="C:plasma membrane"/>
    <property type="evidence" value="ECO:0007669"/>
    <property type="project" value="UniProtKB-SubCell"/>
</dbReference>
<accession>A0A6M0Q2K4</accession>
<evidence type="ECO:0000313" key="9">
    <source>
        <dbReference type="EMBL" id="NEY70536.1"/>
    </source>
</evidence>
<dbReference type="EMBL" id="JAAIWM010000001">
    <property type="protein sequence ID" value="NEY70536.1"/>
    <property type="molecule type" value="Genomic_DNA"/>
</dbReference>
<keyword evidence="5 7" id="KW-1133">Transmembrane helix</keyword>
<organism evidence="9 10">
    <name type="scientific">Bacillus mesophilus</name>
    <dbReference type="NCBI Taxonomy" id="1808955"/>
    <lineage>
        <taxon>Bacteria</taxon>
        <taxon>Bacillati</taxon>
        <taxon>Bacillota</taxon>
        <taxon>Bacilli</taxon>
        <taxon>Bacillales</taxon>
        <taxon>Bacillaceae</taxon>
        <taxon>Bacillus</taxon>
    </lineage>
</organism>
<feature type="transmembrane region" description="Helical" evidence="7">
    <location>
        <begin position="171"/>
        <end position="189"/>
    </location>
</feature>
<feature type="domain" description="VTT" evidence="8">
    <location>
        <begin position="29"/>
        <end position="155"/>
    </location>
</feature>
<evidence type="ECO:0000256" key="7">
    <source>
        <dbReference type="SAM" id="Phobius"/>
    </source>
</evidence>
<dbReference type="Proteomes" id="UP000481043">
    <property type="component" value="Unassembled WGS sequence"/>
</dbReference>
<comment type="similarity">
    <text evidence="2">Belongs to the DedA family.</text>
</comment>
<gene>
    <name evidence="9" type="ORF">G4D63_02160</name>
</gene>
<dbReference type="RefSeq" id="WP_163177230.1">
    <property type="nucleotide sequence ID" value="NZ_JAAIWM010000001.1"/>
</dbReference>
<evidence type="ECO:0000256" key="3">
    <source>
        <dbReference type="ARBA" id="ARBA00022475"/>
    </source>
</evidence>
<feature type="transmembrane region" description="Helical" evidence="7">
    <location>
        <begin position="49"/>
        <end position="71"/>
    </location>
</feature>
<protein>
    <submittedName>
        <fullName evidence="9">DedA family protein</fullName>
    </submittedName>
</protein>
<feature type="transmembrane region" description="Helical" evidence="7">
    <location>
        <begin position="15"/>
        <end position="43"/>
    </location>
</feature>
<evidence type="ECO:0000256" key="6">
    <source>
        <dbReference type="ARBA" id="ARBA00023136"/>
    </source>
</evidence>
<dbReference type="Pfam" id="PF09335">
    <property type="entry name" value="VTT_dom"/>
    <property type="match status" value="1"/>
</dbReference>
<dbReference type="PANTHER" id="PTHR42709:SF6">
    <property type="entry name" value="UNDECAPRENYL PHOSPHATE TRANSPORTER A"/>
    <property type="match status" value="1"/>
</dbReference>
<reference evidence="9 10" key="1">
    <citation type="submission" date="2020-02" db="EMBL/GenBank/DDBJ databases">
        <title>Bacillus aquiflavi sp. nov., isolated from yellow water of strong flavor Chinese baijiu in Yibin region of China.</title>
        <authorList>
            <person name="Xie J."/>
        </authorList>
    </citation>
    <scope>NUCLEOTIDE SEQUENCE [LARGE SCALE GENOMIC DNA]</scope>
    <source>
        <strain evidence="9 10">SA4</strain>
    </source>
</reference>
<dbReference type="InterPro" id="IPR032816">
    <property type="entry name" value="VTT_dom"/>
</dbReference>
<keyword evidence="3" id="KW-1003">Cell membrane</keyword>
<evidence type="ECO:0000256" key="1">
    <source>
        <dbReference type="ARBA" id="ARBA00004651"/>
    </source>
</evidence>
<evidence type="ECO:0000313" key="10">
    <source>
        <dbReference type="Proteomes" id="UP000481043"/>
    </source>
</evidence>
<keyword evidence="4 7" id="KW-0812">Transmembrane</keyword>
<evidence type="ECO:0000256" key="5">
    <source>
        <dbReference type="ARBA" id="ARBA00022989"/>
    </source>
</evidence>
<dbReference type="InterPro" id="IPR051311">
    <property type="entry name" value="DedA_domain"/>
</dbReference>
<proteinExistence type="inferred from homology"/>
<dbReference type="PANTHER" id="PTHR42709">
    <property type="entry name" value="ALKALINE PHOSPHATASE LIKE PROTEIN"/>
    <property type="match status" value="1"/>
</dbReference>
<keyword evidence="6 7" id="KW-0472">Membrane</keyword>
<feature type="transmembrane region" description="Helical" evidence="7">
    <location>
        <begin position="132"/>
        <end position="151"/>
    </location>
</feature>
<dbReference type="AlphaFoldDB" id="A0A6M0Q2K4"/>
<comment type="subcellular location">
    <subcellularLocation>
        <location evidence="1">Cell membrane</location>
        <topology evidence="1">Multi-pass membrane protein</topology>
    </subcellularLocation>
</comment>
<comment type="caution">
    <text evidence="9">The sequence shown here is derived from an EMBL/GenBank/DDBJ whole genome shotgun (WGS) entry which is preliminary data.</text>
</comment>
<evidence type="ECO:0000256" key="2">
    <source>
        <dbReference type="ARBA" id="ARBA00010792"/>
    </source>
</evidence>
<name>A0A6M0Q2K4_9BACI</name>
<keyword evidence="10" id="KW-1185">Reference proteome</keyword>